<evidence type="ECO:0000313" key="5">
    <source>
        <dbReference type="EMBL" id="AZT90269.1"/>
    </source>
</evidence>
<dbReference type="RefSeq" id="WP_127351753.1">
    <property type="nucleotide sequence ID" value="NZ_CP034791.1"/>
</dbReference>
<dbReference type="HAMAP" id="MF_00376">
    <property type="entry name" value="Dephospho_CoA_kinase"/>
    <property type="match status" value="1"/>
</dbReference>
<keyword evidence="3" id="KW-0173">Coenzyme A biosynthesis</keyword>
<dbReference type="PANTHER" id="PTHR10695">
    <property type="entry name" value="DEPHOSPHO-COA KINASE-RELATED"/>
    <property type="match status" value="1"/>
</dbReference>
<keyword evidence="3 5" id="KW-0808">Transferase</keyword>
<comment type="subcellular location">
    <subcellularLocation>
        <location evidence="3">Cytoplasm</location>
    </subcellularLocation>
</comment>
<comment type="function">
    <text evidence="3">Catalyzes the phosphorylation of the 3'-hydroxyl group of dephosphocoenzyme A to form coenzyme A.</text>
</comment>
<dbReference type="EC" id="2.7.1.24" evidence="3 4"/>
<keyword evidence="3" id="KW-0963">Cytoplasm</keyword>
<feature type="binding site" evidence="3">
    <location>
        <begin position="14"/>
        <end position="19"/>
    </location>
    <ligand>
        <name>ATP</name>
        <dbReference type="ChEBI" id="CHEBI:30616"/>
    </ligand>
</feature>
<dbReference type="Pfam" id="PF01121">
    <property type="entry name" value="CoaE"/>
    <property type="match status" value="1"/>
</dbReference>
<comment type="similarity">
    <text evidence="3">Belongs to the CoaE family.</text>
</comment>
<evidence type="ECO:0000256" key="3">
    <source>
        <dbReference type="HAMAP-Rule" id="MF_00376"/>
    </source>
</evidence>
<comment type="catalytic activity">
    <reaction evidence="3">
        <text>3'-dephospho-CoA + ATP = ADP + CoA + H(+)</text>
        <dbReference type="Rhea" id="RHEA:18245"/>
        <dbReference type="ChEBI" id="CHEBI:15378"/>
        <dbReference type="ChEBI" id="CHEBI:30616"/>
        <dbReference type="ChEBI" id="CHEBI:57287"/>
        <dbReference type="ChEBI" id="CHEBI:57328"/>
        <dbReference type="ChEBI" id="CHEBI:456216"/>
        <dbReference type="EC" id="2.7.1.24"/>
    </reaction>
</comment>
<dbReference type="PANTHER" id="PTHR10695:SF46">
    <property type="entry name" value="BIFUNCTIONAL COENZYME A SYNTHASE-RELATED"/>
    <property type="match status" value="1"/>
</dbReference>
<dbReference type="PROSITE" id="PS51219">
    <property type="entry name" value="DPCK"/>
    <property type="match status" value="1"/>
</dbReference>
<proteinExistence type="inferred from homology"/>
<dbReference type="InterPro" id="IPR027417">
    <property type="entry name" value="P-loop_NTPase"/>
</dbReference>
<protein>
    <recommendedName>
        <fullName evidence="3 4">Dephospho-CoA kinase</fullName>
        <ecNumber evidence="3 4">2.7.1.24</ecNumber>
    </recommendedName>
    <alternativeName>
        <fullName evidence="3">Dephosphocoenzyme A kinase</fullName>
    </alternativeName>
</protein>
<reference evidence="5 6" key="1">
    <citation type="submission" date="2018-12" db="EMBL/GenBank/DDBJ databases">
        <title>Genome sequence from the cellulolytic species, Caldicellulosiruptor changbaiensis.</title>
        <authorList>
            <person name="Blumer-Schuette S.E."/>
            <person name="Mendoza C."/>
        </authorList>
    </citation>
    <scope>NUCLEOTIDE SEQUENCE [LARGE SCALE GENOMIC DNA]</scope>
    <source>
        <strain evidence="5 6">CBS-Z</strain>
    </source>
</reference>
<keyword evidence="6" id="KW-1185">Reference proteome</keyword>
<evidence type="ECO:0000256" key="4">
    <source>
        <dbReference type="NCBIfam" id="TIGR00152"/>
    </source>
</evidence>
<dbReference type="GO" id="GO:0015937">
    <property type="term" value="P:coenzyme A biosynthetic process"/>
    <property type="evidence" value="ECO:0007669"/>
    <property type="project" value="UniProtKB-UniRule"/>
</dbReference>
<keyword evidence="2 3" id="KW-0067">ATP-binding</keyword>
<dbReference type="GO" id="GO:0005524">
    <property type="term" value="F:ATP binding"/>
    <property type="evidence" value="ECO:0007669"/>
    <property type="project" value="UniProtKB-UniRule"/>
</dbReference>
<dbReference type="Proteomes" id="UP000282930">
    <property type="component" value="Chromosome"/>
</dbReference>
<gene>
    <name evidence="3" type="primary">coaE</name>
    <name evidence="5" type="ORF">ELD05_06220</name>
</gene>
<organism evidence="5 6">
    <name type="scientific">Caldicellulosiruptor changbaiensis</name>
    <dbReference type="NCBI Taxonomy" id="1222016"/>
    <lineage>
        <taxon>Bacteria</taxon>
        <taxon>Bacillati</taxon>
        <taxon>Bacillota</taxon>
        <taxon>Bacillota incertae sedis</taxon>
        <taxon>Caldicellulosiruptorales</taxon>
        <taxon>Caldicellulosiruptoraceae</taxon>
        <taxon>Caldicellulosiruptor</taxon>
    </lineage>
</organism>
<name>A0A3T0D5D6_9FIRM</name>
<dbReference type="GO" id="GO:0004140">
    <property type="term" value="F:dephospho-CoA kinase activity"/>
    <property type="evidence" value="ECO:0007669"/>
    <property type="project" value="UniProtKB-UniRule"/>
</dbReference>
<keyword evidence="1 3" id="KW-0547">Nucleotide-binding</keyword>
<accession>A0A3T0D5D6</accession>
<dbReference type="CDD" id="cd02022">
    <property type="entry name" value="DPCK"/>
    <property type="match status" value="1"/>
</dbReference>
<evidence type="ECO:0000256" key="1">
    <source>
        <dbReference type="ARBA" id="ARBA00022741"/>
    </source>
</evidence>
<dbReference type="NCBIfam" id="TIGR00152">
    <property type="entry name" value="dephospho-CoA kinase"/>
    <property type="match status" value="1"/>
</dbReference>
<comment type="pathway">
    <text evidence="3">Cofactor biosynthesis; coenzyme A biosynthesis; CoA from (R)-pantothenate: step 5/5.</text>
</comment>
<evidence type="ECO:0000256" key="2">
    <source>
        <dbReference type="ARBA" id="ARBA00022840"/>
    </source>
</evidence>
<dbReference type="AlphaFoldDB" id="A0A3T0D5D6"/>
<evidence type="ECO:0000313" key="6">
    <source>
        <dbReference type="Proteomes" id="UP000282930"/>
    </source>
</evidence>
<keyword evidence="3 5" id="KW-0418">Kinase</keyword>
<dbReference type="EMBL" id="CP034791">
    <property type="protein sequence ID" value="AZT90269.1"/>
    <property type="molecule type" value="Genomic_DNA"/>
</dbReference>
<sequence>MRQSKVLGITGKMGSGKSTISRILKEHFGFEVIDADKEYHWLLQNSLELKLKLTQTFGEEILTDAKIDRVKLRKVALKCDVNMELLNKITHPFIFERVNFLITDVYKDKHIVIDAALLFQIGLDKLCSVIWYVECEKEIIIERVIRRSGYDVEEVEKFLERQRDIERYKDFASKIVINNGDIENLKTIIGKYLKEDGLI</sequence>
<dbReference type="Gene3D" id="3.40.50.300">
    <property type="entry name" value="P-loop containing nucleotide triphosphate hydrolases"/>
    <property type="match status" value="1"/>
</dbReference>
<dbReference type="InterPro" id="IPR001977">
    <property type="entry name" value="Depp_CoAkinase"/>
</dbReference>
<dbReference type="KEGG" id="ccha:ELD05_06220"/>
<dbReference type="GO" id="GO:0005737">
    <property type="term" value="C:cytoplasm"/>
    <property type="evidence" value="ECO:0007669"/>
    <property type="project" value="UniProtKB-SubCell"/>
</dbReference>
<dbReference type="SUPFAM" id="SSF52540">
    <property type="entry name" value="P-loop containing nucleoside triphosphate hydrolases"/>
    <property type="match status" value="1"/>
</dbReference>
<dbReference type="UniPathway" id="UPA00241">
    <property type="reaction ID" value="UER00356"/>
</dbReference>